<gene>
    <name evidence="4" type="primary">CHT2_6</name>
    <name evidence="4" type="ORF">Daus18300_013426</name>
</gene>
<proteinExistence type="predicted"/>
<dbReference type="Proteomes" id="UP001583177">
    <property type="component" value="Unassembled WGS sequence"/>
</dbReference>
<dbReference type="PROSITE" id="PS50948">
    <property type="entry name" value="PAN"/>
    <property type="match status" value="1"/>
</dbReference>
<keyword evidence="4" id="KW-0326">Glycosidase</keyword>
<sequence>MFSKTNTITLLAAVLVGSAEAGNIRHSHNHKRADICASKGWDRGSGNYFYDNSGKYNSYSACSAACASDTKCKSFGYSSSECLLFNIALTGNFDEDKSSSDKYYDRGCLSAAAKPSTSSTSTSKTSTTSKTSSTTKTSSTPTATSSSSPKPSSSSPTAAKPSSSTGTSPATGIVTPSSTGGAASTSATSPTTTASLNNPYASKGCPLPTALAVSNFKSTIDSKGNNAGAVKVTYGNGTFSCPDTANHCQTYNGLLDCNCDPDGLTRIITDGRSWLWVQEWYWCDAQEQRPTKALSTLALTANFTMLADYLTCDKASNTCTQSKPLTVPVDGYGGGGTIGFAPIDINGTYLPNCPSQNAHSPIVTNTATCTGAAATS</sequence>
<feature type="compositionally biased region" description="Low complexity" evidence="1">
    <location>
        <begin position="112"/>
        <end position="195"/>
    </location>
</feature>
<reference evidence="4 5" key="1">
    <citation type="journal article" date="2024" name="IMA Fungus">
        <title>IMA Genome - F19 : A genome assembly and annotation guide to empower mycologists, including annotated draft genome sequences of Ceratocystis pirilliformis, Diaporthe australafricana, Fusarium ophioides, Paecilomyces lecythidis, and Sporothrix stenoceras.</title>
        <authorList>
            <person name="Aylward J."/>
            <person name="Wilson A.M."/>
            <person name="Visagie C.M."/>
            <person name="Spraker J."/>
            <person name="Barnes I."/>
            <person name="Buitendag C."/>
            <person name="Ceriani C."/>
            <person name="Del Mar Angel L."/>
            <person name="du Plessis D."/>
            <person name="Fuchs T."/>
            <person name="Gasser K."/>
            <person name="Kramer D."/>
            <person name="Li W."/>
            <person name="Munsamy K."/>
            <person name="Piso A."/>
            <person name="Price J.L."/>
            <person name="Sonnekus B."/>
            <person name="Thomas C."/>
            <person name="van der Nest A."/>
            <person name="van Dijk A."/>
            <person name="van Heerden A."/>
            <person name="van Vuuren N."/>
            <person name="Yilmaz N."/>
            <person name="Duong T.A."/>
            <person name="van der Merwe N.A."/>
            <person name="Wingfield M.J."/>
            <person name="Wingfield B.D."/>
        </authorList>
    </citation>
    <scope>NUCLEOTIDE SEQUENCE [LARGE SCALE GENOMIC DNA]</scope>
    <source>
        <strain evidence="4 5">CMW 18300</strain>
    </source>
</reference>
<evidence type="ECO:0000259" key="3">
    <source>
        <dbReference type="PROSITE" id="PS50948"/>
    </source>
</evidence>
<dbReference type="EC" id="3.2.1.14" evidence="4"/>
<comment type="caution">
    <text evidence="4">The sequence shown here is derived from an EMBL/GenBank/DDBJ whole genome shotgun (WGS) entry which is preliminary data.</text>
</comment>
<keyword evidence="4" id="KW-0378">Hydrolase</keyword>
<feature type="region of interest" description="Disordered" evidence="1">
    <location>
        <begin position="112"/>
        <end position="199"/>
    </location>
</feature>
<evidence type="ECO:0000256" key="2">
    <source>
        <dbReference type="SAM" id="SignalP"/>
    </source>
</evidence>
<organism evidence="4 5">
    <name type="scientific">Diaporthe australafricana</name>
    <dbReference type="NCBI Taxonomy" id="127596"/>
    <lineage>
        <taxon>Eukaryota</taxon>
        <taxon>Fungi</taxon>
        <taxon>Dikarya</taxon>
        <taxon>Ascomycota</taxon>
        <taxon>Pezizomycotina</taxon>
        <taxon>Sordariomycetes</taxon>
        <taxon>Sordariomycetidae</taxon>
        <taxon>Diaporthales</taxon>
        <taxon>Diaporthaceae</taxon>
        <taxon>Diaporthe</taxon>
    </lineage>
</organism>
<dbReference type="GO" id="GO:0008843">
    <property type="term" value="F:endochitinase activity"/>
    <property type="evidence" value="ECO:0007669"/>
    <property type="project" value="UniProtKB-EC"/>
</dbReference>
<evidence type="ECO:0000313" key="4">
    <source>
        <dbReference type="EMBL" id="KAL1848917.1"/>
    </source>
</evidence>
<feature type="chain" id="PRO_5047129206" evidence="2">
    <location>
        <begin position="22"/>
        <end position="376"/>
    </location>
</feature>
<evidence type="ECO:0000256" key="1">
    <source>
        <dbReference type="SAM" id="MobiDB-lite"/>
    </source>
</evidence>
<dbReference type="EMBL" id="JAWRVE010000209">
    <property type="protein sequence ID" value="KAL1848917.1"/>
    <property type="molecule type" value="Genomic_DNA"/>
</dbReference>
<keyword evidence="5" id="KW-1185">Reference proteome</keyword>
<protein>
    <submittedName>
        <fullName evidence="4">Chitinase 2</fullName>
        <ecNumber evidence="4">3.2.1.14</ecNumber>
    </submittedName>
</protein>
<feature type="signal peptide" evidence="2">
    <location>
        <begin position="1"/>
        <end position="21"/>
    </location>
</feature>
<keyword evidence="2" id="KW-0732">Signal</keyword>
<name>A0ABR3VZ19_9PEZI</name>
<accession>A0ABR3VZ19</accession>
<dbReference type="InterPro" id="IPR003609">
    <property type="entry name" value="Pan_app"/>
</dbReference>
<evidence type="ECO:0000313" key="5">
    <source>
        <dbReference type="Proteomes" id="UP001583177"/>
    </source>
</evidence>
<feature type="domain" description="Apple" evidence="3">
    <location>
        <begin position="36"/>
        <end position="108"/>
    </location>
</feature>